<evidence type="ECO:0000259" key="2">
    <source>
        <dbReference type="Pfam" id="PF12728"/>
    </source>
</evidence>
<gene>
    <name evidence="3" type="ORF">C1875_09660</name>
</gene>
<feature type="domain" description="Helix-turn-helix" evidence="2">
    <location>
        <begin position="5"/>
        <end position="54"/>
    </location>
</feature>
<dbReference type="InterPro" id="IPR010093">
    <property type="entry name" value="SinI_DNA-bd"/>
</dbReference>
<reference evidence="3 4" key="1">
    <citation type="journal article" date="2018" name="Elife">
        <title>Discovery and characterization of a prevalent human gut bacterial enzyme sufficient for the inactivation of a family of plant toxins.</title>
        <authorList>
            <person name="Koppel N."/>
            <person name="Bisanz J.E."/>
            <person name="Pandelia M.E."/>
            <person name="Turnbaugh P.J."/>
            <person name="Balskus E.P."/>
        </authorList>
    </citation>
    <scope>NUCLEOTIDE SEQUENCE [LARGE SCALE GENOMIC DNA]</scope>
    <source>
        <strain evidence="3 4">W1 BHI 6</strain>
    </source>
</reference>
<dbReference type="GO" id="GO:0003677">
    <property type="term" value="F:DNA binding"/>
    <property type="evidence" value="ECO:0007669"/>
    <property type="project" value="InterPro"/>
</dbReference>
<evidence type="ECO:0000313" key="4">
    <source>
        <dbReference type="Proteomes" id="UP000253970"/>
    </source>
</evidence>
<dbReference type="Proteomes" id="UP000253970">
    <property type="component" value="Unassembled WGS sequence"/>
</dbReference>
<dbReference type="Gene3D" id="1.10.1070.20">
    <property type="match status" value="1"/>
</dbReference>
<comment type="caution">
    <text evidence="3">The sequence shown here is derived from an EMBL/GenBank/DDBJ whole genome shotgun (WGS) entry which is preliminary data.</text>
</comment>
<dbReference type="NCBIfam" id="TIGR01764">
    <property type="entry name" value="excise"/>
    <property type="match status" value="1"/>
</dbReference>
<accession>A0A369MGA6</accession>
<dbReference type="AlphaFoldDB" id="A0A369MGA6"/>
<evidence type="ECO:0000256" key="1">
    <source>
        <dbReference type="SAM" id="MobiDB-lite"/>
    </source>
</evidence>
<feature type="region of interest" description="Disordered" evidence="1">
    <location>
        <begin position="47"/>
        <end position="66"/>
    </location>
</feature>
<evidence type="ECO:0000313" key="3">
    <source>
        <dbReference type="EMBL" id="RDB69594.1"/>
    </source>
</evidence>
<name>A0A369MGA6_EGGLN</name>
<proteinExistence type="predicted"/>
<sequence length="466" mass="52646">MGGVMYTTKEAAQRLGISMRRVNALVASGDLEAQRFGRSWMLDERSVHERAERGRTAGRPKMNEKNERNLAPFTLMNRNHPVLDFVYNRRTRETADIVPREGIAWKPLGIGLRERTPNRYDLAAWIASRSIPDMRPNLAPVLRELAARHGIDLMFDSWGLNLSDQYWFKPVDIDVDWHDVNYFENGYEEALGETLLGGSAPAGTSTARITHSPDTATPGMLSKTWIHRDGTNLLVKSGTGNENREPYNELLATKLLARLLDDEDFVAYSLTERHGRAYSTCPTFVTSETELIPAADVLTAFGVTEGRDLHRGYLEAGQALGVSNLGRAVSKMIVADHLMANFDRHTHNFGLMREVETLDRYRVAPLFDNGCGFYSRATTDELEHGRYLWEAHPFRPYPSQQLALVEDLSWYDSSSLDGFLDDIADVLSLNAQLDERFIEAVQRQTAKQIETVNDLAAERRLLFPGR</sequence>
<protein>
    <submittedName>
        <fullName evidence="3">Excisionase</fullName>
    </submittedName>
</protein>
<organism evidence="3 4">
    <name type="scientific">Eggerthella lenta</name>
    <name type="common">Eubacterium lentum</name>
    <dbReference type="NCBI Taxonomy" id="84112"/>
    <lineage>
        <taxon>Bacteria</taxon>
        <taxon>Bacillati</taxon>
        <taxon>Actinomycetota</taxon>
        <taxon>Coriobacteriia</taxon>
        <taxon>Eggerthellales</taxon>
        <taxon>Eggerthellaceae</taxon>
        <taxon>Eggerthella</taxon>
    </lineage>
</organism>
<dbReference type="EMBL" id="PPTU01000013">
    <property type="protein sequence ID" value="RDB69594.1"/>
    <property type="molecule type" value="Genomic_DNA"/>
</dbReference>
<dbReference type="Pfam" id="PF12728">
    <property type="entry name" value="HTH_17"/>
    <property type="match status" value="1"/>
</dbReference>
<dbReference type="InterPro" id="IPR041657">
    <property type="entry name" value="HTH_17"/>
</dbReference>